<proteinExistence type="predicted"/>
<evidence type="ECO:0000256" key="1">
    <source>
        <dbReference type="SAM" id="Coils"/>
    </source>
</evidence>
<accession>A0ABR3KM28</accession>
<protein>
    <submittedName>
        <fullName evidence="2">ERAD-associated E3 ubiquitin-protein ligase</fullName>
    </submittedName>
</protein>
<feature type="coiled-coil region" evidence="1">
    <location>
        <begin position="40"/>
        <end position="74"/>
    </location>
</feature>
<feature type="coiled-coil region" evidence="1">
    <location>
        <begin position="135"/>
        <end position="162"/>
    </location>
</feature>
<reference evidence="2 3" key="1">
    <citation type="submission" date="2024-07" db="EMBL/GenBank/DDBJ databases">
        <title>Enhanced genomic and transcriptomic resources for Trichinella pseudospiralis and T. spiralis underpin the discovery of pronounced molecular differences between stages and species.</title>
        <authorList>
            <person name="Pasi K.K."/>
            <person name="La Rosa G."/>
            <person name="Gomez-Morales M.A."/>
            <person name="Tosini F."/>
            <person name="Sumanam S."/>
            <person name="Young N.D."/>
            <person name="Chang B.C."/>
            <person name="Robin G.B."/>
        </authorList>
    </citation>
    <scope>NUCLEOTIDE SEQUENCE [LARGE SCALE GENOMIC DNA]</scope>
    <source>
        <strain evidence="2">ISS534</strain>
    </source>
</reference>
<keyword evidence="3" id="KW-1185">Reference proteome</keyword>
<dbReference type="Proteomes" id="UP001558632">
    <property type="component" value="Unassembled WGS sequence"/>
</dbReference>
<name>A0ABR3KM28_TRISP</name>
<organism evidence="2 3">
    <name type="scientific">Trichinella spiralis</name>
    <name type="common">Trichina worm</name>
    <dbReference type="NCBI Taxonomy" id="6334"/>
    <lineage>
        <taxon>Eukaryota</taxon>
        <taxon>Metazoa</taxon>
        <taxon>Ecdysozoa</taxon>
        <taxon>Nematoda</taxon>
        <taxon>Enoplea</taxon>
        <taxon>Dorylaimia</taxon>
        <taxon>Trichinellida</taxon>
        <taxon>Trichinellidae</taxon>
        <taxon>Trichinella</taxon>
    </lineage>
</organism>
<dbReference type="SUPFAM" id="SSF160459">
    <property type="entry name" value="BLRF2-like"/>
    <property type="match status" value="1"/>
</dbReference>
<gene>
    <name evidence="2" type="ORF">TSPI_00771</name>
</gene>
<keyword evidence="1" id="KW-0175">Coiled coil</keyword>
<evidence type="ECO:0000313" key="3">
    <source>
        <dbReference type="Proteomes" id="UP001558632"/>
    </source>
</evidence>
<sequence length="178" mass="21017">MFLTKGFVFRASTVEIEANPRSPLLDINTDNQMITAEQNENRSQSNNNAYTNNVEELEAKVSMLEMENYELKAKLRENQHFIRNPQNSQMKQDVQKKYEELSSELYKAYLELQKVRSELAHSKSMQNNEDGHQAEKRQTENMDNMVREIDALKASLDRETSRADWYHGEVEYFRRRGM</sequence>
<evidence type="ECO:0000313" key="2">
    <source>
        <dbReference type="EMBL" id="KAL1239933.1"/>
    </source>
</evidence>
<comment type="caution">
    <text evidence="2">The sequence shown here is derived from an EMBL/GenBank/DDBJ whole genome shotgun (WGS) entry which is preliminary data.</text>
</comment>
<dbReference type="EMBL" id="JBEUSY010000259">
    <property type="protein sequence ID" value="KAL1239933.1"/>
    <property type="molecule type" value="Genomic_DNA"/>
</dbReference>